<dbReference type="SUPFAM" id="SSF47413">
    <property type="entry name" value="lambda repressor-like DNA-binding domains"/>
    <property type="match status" value="1"/>
</dbReference>
<evidence type="ECO:0000256" key="3">
    <source>
        <dbReference type="ARBA" id="ARBA00023125"/>
    </source>
</evidence>
<reference evidence="6 7" key="1">
    <citation type="submission" date="2023-11" db="EMBL/GenBank/DDBJ databases">
        <title>Gilvimarinus fulvus sp. nov., isolated from the surface of Kelp.</title>
        <authorList>
            <person name="Sun Y.Y."/>
            <person name="Gong Y."/>
            <person name="Du Z.J."/>
        </authorList>
    </citation>
    <scope>NUCLEOTIDE SEQUENCE [LARGE SCALE GENOMIC DNA]</scope>
    <source>
        <strain evidence="6 7">SDUM040013</strain>
    </source>
</reference>
<dbReference type="CDD" id="cd01392">
    <property type="entry name" value="HTH_LacI"/>
    <property type="match status" value="1"/>
</dbReference>
<evidence type="ECO:0000256" key="2">
    <source>
        <dbReference type="ARBA" id="ARBA00023015"/>
    </source>
</evidence>
<dbReference type="SMART" id="SM00354">
    <property type="entry name" value="HTH_LACI"/>
    <property type="match status" value="1"/>
</dbReference>
<dbReference type="Gene3D" id="1.10.260.40">
    <property type="entry name" value="lambda repressor-like DNA-binding domains"/>
    <property type="match status" value="1"/>
</dbReference>
<evidence type="ECO:0000259" key="5">
    <source>
        <dbReference type="SMART" id="SM00354"/>
    </source>
</evidence>
<name>A0ABU4RZR6_9GAMM</name>
<evidence type="ECO:0000256" key="4">
    <source>
        <dbReference type="ARBA" id="ARBA00023163"/>
    </source>
</evidence>
<feature type="domain" description="HTH lacI-type" evidence="5">
    <location>
        <begin position="2"/>
        <end position="75"/>
    </location>
</feature>
<evidence type="ECO:0000313" key="6">
    <source>
        <dbReference type="EMBL" id="MDX6849756.1"/>
    </source>
</evidence>
<dbReference type="Gene3D" id="3.40.50.2300">
    <property type="match status" value="2"/>
</dbReference>
<gene>
    <name evidence="6" type="ORF">SCD92_10330</name>
</gene>
<evidence type="ECO:0000256" key="1">
    <source>
        <dbReference type="ARBA" id="ARBA00022491"/>
    </source>
</evidence>
<dbReference type="Proteomes" id="UP001273505">
    <property type="component" value="Unassembled WGS sequence"/>
</dbReference>
<dbReference type="InterPro" id="IPR010982">
    <property type="entry name" value="Lambda_DNA-bd_dom_sf"/>
</dbReference>
<proteinExistence type="predicted"/>
<dbReference type="SUPFAM" id="SSF53822">
    <property type="entry name" value="Periplasmic binding protein-like I"/>
    <property type="match status" value="1"/>
</dbReference>
<keyword evidence="4" id="KW-0804">Transcription</keyword>
<keyword evidence="7" id="KW-1185">Reference proteome</keyword>
<dbReference type="EMBL" id="JAXAFO010000015">
    <property type="protein sequence ID" value="MDX6849756.1"/>
    <property type="molecule type" value="Genomic_DNA"/>
</dbReference>
<dbReference type="InterPro" id="IPR028082">
    <property type="entry name" value="Peripla_BP_I"/>
</dbReference>
<dbReference type="PANTHER" id="PTHR30146:SF45">
    <property type="entry name" value="CATABOLITE REPRESSOR_ACTIVATOR"/>
    <property type="match status" value="1"/>
</dbReference>
<keyword evidence="3" id="KW-0238">DNA-binding</keyword>
<dbReference type="InterPro" id="IPR025997">
    <property type="entry name" value="SBP_2_dom"/>
</dbReference>
<dbReference type="Pfam" id="PF13407">
    <property type="entry name" value="Peripla_BP_4"/>
    <property type="match status" value="1"/>
</dbReference>
<dbReference type="InterPro" id="IPR000843">
    <property type="entry name" value="HTH_LacI"/>
</dbReference>
<protein>
    <submittedName>
        <fullName evidence="6">Substrate-binding domain-containing protein</fullName>
    </submittedName>
</protein>
<keyword evidence="2" id="KW-0805">Transcription regulation</keyword>
<sequence>MPQSVDDIAQSLDLSVTTIRLVLLGKARKYRISRATEARVRTYIDEHGYQINHAARSLRLKRSDTLALIVPRLSNHYFAYLAELMESRCQQAGLQLMVSCCYDNEENQLKLIDNFQQRNVDGLFLVPSNAKLATTAAKLFNDRLVLLDRDFSLPNFSVVISDNESAGEQMTRYCLDFCKRNGREQSVLFIAGNPFMPSIDARLQGVKRAAKEAGLNRKQFVVRTAPRNGFGEGVDAINAYLQDHNSLPSVLMTSSIPVFEGALSALRESPLGYSSSQVLATFDDNTMLDFLPNPVVSLRQDYDSMIDHAFAEMQFLLRGQTKPLRHVSPLTLIARNMAN</sequence>
<organism evidence="6 7">
    <name type="scientific">Gilvimarinus gilvus</name>
    <dbReference type="NCBI Taxonomy" id="3058038"/>
    <lineage>
        <taxon>Bacteria</taxon>
        <taxon>Pseudomonadati</taxon>
        <taxon>Pseudomonadota</taxon>
        <taxon>Gammaproteobacteria</taxon>
        <taxon>Cellvibrionales</taxon>
        <taxon>Cellvibrionaceae</taxon>
        <taxon>Gilvimarinus</taxon>
    </lineage>
</organism>
<evidence type="ECO:0000313" key="7">
    <source>
        <dbReference type="Proteomes" id="UP001273505"/>
    </source>
</evidence>
<accession>A0ABU4RZR6</accession>
<dbReference type="RefSeq" id="WP_302722444.1">
    <property type="nucleotide sequence ID" value="NZ_JAULRU010000548.1"/>
</dbReference>
<keyword evidence="1" id="KW-0678">Repressor</keyword>
<comment type="caution">
    <text evidence="6">The sequence shown here is derived from an EMBL/GenBank/DDBJ whole genome shotgun (WGS) entry which is preliminary data.</text>
</comment>
<dbReference type="PANTHER" id="PTHR30146">
    <property type="entry name" value="LACI-RELATED TRANSCRIPTIONAL REPRESSOR"/>
    <property type="match status" value="1"/>
</dbReference>